<proteinExistence type="evidence at transcript level"/>
<dbReference type="EMBL" id="GEFH01004243">
    <property type="protein sequence ID" value="JAP64338.1"/>
    <property type="molecule type" value="mRNA"/>
</dbReference>
<protein>
    <submittedName>
        <fullName evidence="1">Uncharacterized protein</fullName>
    </submittedName>
</protein>
<reference evidence="1" key="1">
    <citation type="journal article" date="2017" name="Ticks Tick Borne Dis.">
        <title>An insight into the sialome of Hyalomma excavatum.</title>
        <authorList>
            <person name="Ribeiro J.M."/>
            <person name="Slovak M."/>
            <person name="Francischetti I.M."/>
        </authorList>
    </citation>
    <scope>NUCLEOTIDE SEQUENCE</scope>
    <source>
        <strain evidence="1">Samish</strain>
        <tissue evidence="1">Salivary glands</tissue>
    </source>
</reference>
<dbReference type="AlphaFoldDB" id="A0A131XE31"/>
<name>A0A131XE31_9ACAR</name>
<accession>A0A131XE31</accession>
<evidence type="ECO:0000313" key="1">
    <source>
        <dbReference type="EMBL" id="JAP64338.1"/>
    </source>
</evidence>
<organism evidence="1">
    <name type="scientific">Hyalomma excavatum</name>
    <dbReference type="NCBI Taxonomy" id="257692"/>
    <lineage>
        <taxon>Eukaryota</taxon>
        <taxon>Metazoa</taxon>
        <taxon>Ecdysozoa</taxon>
        <taxon>Arthropoda</taxon>
        <taxon>Chelicerata</taxon>
        <taxon>Arachnida</taxon>
        <taxon>Acari</taxon>
        <taxon>Parasitiformes</taxon>
        <taxon>Ixodida</taxon>
        <taxon>Ixodoidea</taxon>
        <taxon>Ixodidae</taxon>
        <taxon>Hyalomminae</taxon>
        <taxon>Hyalomma</taxon>
    </lineage>
</organism>
<feature type="non-terminal residue" evidence="1">
    <location>
        <position position="1"/>
    </location>
</feature>
<sequence>ICTHQQFYSFSTNSHAYVLKYERKCTESVLIHAPSCPLSNSPELTHIHTHFLSHLQALSHACIKVCSYSVAHLHAC</sequence>